<reference evidence="1" key="1">
    <citation type="submission" date="2022-01" db="EMBL/GenBank/DDBJ databases">
        <title>VMRC isolate genome collection.</title>
        <authorList>
            <person name="France M."/>
            <person name="Rutt L."/>
            <person name="Humphrys M."/>
            <person name="Ravel J."/>
        </authorList>
    </citation>
    <scope>NUCLEOTIDE SEQUENCE</scope>
    <source>
        <strain evidence="1">C0048A1</strain>
    </source>
</reference>
<protein>
    <submittedName>
        <fullName evidence="1">Uncharacterized protein</fullName>
    </submittedName>
</protein>
<sequence length="56" mass="6308">MKFERLKALYEANANVHYKGKLCEVISINALKQTAQVAEVDQMFPPVVEVKASELD</sequence>
<dbReference type="AlphaFoldDB" id="A0AAW5WSI1"/>
<comment type="caution">
    <text evidence="1">The sequence shown here is derived from an EMBL/GenBank/DDBJ whole genome shotgun (WGS) entry which is preliminary data.</text>
</comment>
<organism evidence="1 2">
    <name type="scientific">Limosilactobacillus vaginalis</name>
    <dbReference type="NCBI Taxonomy" id="1633"/>
    <lineage>
        <taxon>Bacteria</taxon>
        <taxon>Bacillati</taxon>
        <taxon>Bacillota</taxon>
        <taxon>Bacilli</taxon>
        <taxon>Lactobacillales</taxon>
        <taxon>Lactobacillaceae</taxon>
        <taxon>Limosilactobacillus</taxon>
    </lineage>
</organism>
<accession>A0AAW5WSI1</accession>
<evidence type="ECO:0000313" key="1">
    <source>
        <dbReference type="EMBL" id="MCZ3667428.1"/>
    </source>
</evidence>
<proteinExistence type="predicted"/>
<name>A0AAW5WSI1_9LACO</name>
<evidence type="ECO:0000313" key="2">
    <source>
        <dbReference type="Proteomes" id="UP001212401"/>
    </source>
</evidence>
<dbReference type="RefSeq" id="WP_269295883.1">
    <property type="nucleotide sequence ID" value="NZ_JAKHPH010000006.1"/>
</dbReference>
<dbReference type="EMBL" id="JAKHPH010000006">
    <property type="protein sequence ID" value="MCZ3667428.1"/>
    <property type="molecule type" value="Genomic_DNA"/>
</dbReference>
<dbReference type="Proteomes" id="UP001212401">
    <property type="component" value="Unassembled WGS sequence"/>
</dbReference>
<gene>
    <name evidence="1" type="ORF">L2724_03895</name>
</gene>